<keyword evidence="15" id="KW-1185">Reference proteome</keyword>
<evidence type="ECO:0000256" key="1">
    <source>
        <dbReference type="ARBA" id="ARBA00004123"/>
    </source>
</evidence>
<evidence type="ECO:0000256" key="7">
    <source>
        <dbReference type="ARBA" id="ARBA00023136"/>
    </source>
</evidence>
<evidence type="ECO:0000256" key="10">
    <source>
        <dbReference type="ARBA" id="ARBA00037538"/>
    </source>
</evidence>
<feature type="domain" description="Ciliogenesis-associated TTC17-interacting protein N-terminal" evidence="13">
    <location>
        <begin position="1"/>
        <end position="214"/>
    </location>
</feature>
<comment type="function">
    <text evidence="10">Plays a role in primary ciliogenesis by modulating actin polymerization.</text>
</comment>
<comment type="similarity">
    <text evidence="11">Belongs to the CATIP family.</text>
</comment>
<evidence type="ECO:0000256" key="2">
    <source>
        <dbReference type="ARBA" id="ARBA00004236"/>
    </source>
</evidence>
<dbReference type="Pfam" id="PF21772">
    <property type="entry name" value="CATIP_N"/>
    <property type="match status" value="1"/>
</dbReference>
<evidence type="ECO:0000256" key="6">
    <source>
        <dbReference type="ARBA" id="ARBA00022794"/>
    </source>
</evidence>
<keyword evidence="5" id="KW-0963">Cytoplasm</keyword>
<comment type="subcellular location">
    <subcellularLocation>
        <location evidence="2">Cell membrane</location>
    </subcellularLocation>
    <subcellularLocation>
        <location evidence="3">Cytoplasm</location>
        <location evidence="3">Cytoskeleton</location>
    </subcellularLocation>
    <subcellularLocation>
        <location evidence="1">Nucleus</location>
    </subcellularLocation>
</comment>
<dbReference type="AlphaFoldDB" id="A0A8T2IHG9"/>
<accession>A0A8T2IHG9</accession>
<gene>
    <name evidence="14" type="ORF">GDO86_020313</name>
</gene>
<dbReference type="OrthoDB" id="6334211at2759"/>
<evidence type="ECO:0000256" key="4">
    <source>
        <dbReference type="ARBA" id="ARBA00022475"/>
    </source>
</evidence>
<keyword evidence="6" id="KW-0970">Cilium biogenesis/degradation</keyword>
<dbReference type="InterPro" id="IPR048777">
    <property type="entry name" value="CATIP_N"/>
</dbReference>
<organism evidence="14 15">
    <name type="scientific">Hymenochirus boettgeri</name>
    <name type="common">Congo dwarf clawed frog</name>
    <dbReference type="NCBI Taxonomy" id="247094"/>
    <lineage>
        <taxon>Eukaryota</taxon>
        <taxon>Metazoa</taxon>
        <taxon>Chordata</taxon>
        <taxon>Craniata</taxon>
        <taxon>Vertebrata</taxon>
        <taxon>Euteleostomi</taxon>
        <taxon>Amphibia</taxon>
        <taxon>Batrachia</taxon>
        <taxon>Anura</taxon>
        <taxon>Pipoidea</taxon>
        <taxon>Pipidae</taxon>
        <taxon>Pipinae</taxon>
        <taxon>Hymenochirus</taxon>
    </lineage>
</organism>
<reference evidence="14" key="1">
    <citation type="thesis" date="2020" institute="ProQuest LLC" country="789 East Eisenhower Parkway, Ann Arbor, MI, USA">
        <title>Comparative Genomics and Chromosome Evolution.</title>
        <authorList>
            <person name="Mudd A.B."/>
        </authorList>
    </citation>
    <scope>NUCLEOTIDE SEQUENCE</scope>
    <source>
        <strain evidence="14">Female2</strain>
        <tissue evidence="14">Blood</tissue>
    </source>
</reference>
<dbReference type="CDD" id="cd22973">
    <property type="entry name" value="DD_CATIP"/>
    <property type="match status" value="1"/>
</dbReference>
<evidence type="ECO:0000313" key="14">
    <source>
        <dbReference type="EMBL" id="KAG8430604.1"/>
    </source>
</evidence>
<comment type="caution">
    <text evidence="14">The sequence shown here is derived from an EMBL/GenBank/DDBJ whole genome shotgun (WGS) entry which is preliminary data.</text>
</comment>
<evidence type="ECO:0000259" key="13">
    <source>
        <dbReference type="Pfam" id="PF21772"/>
    </source>
</evidence>
<protein>
    <recommendedName>
        <fullName evidence="12">Ciliogenesis-associated TTC17-interacting protein</fullName>
    </recommendedName>
</protein>
<evidence type="ECO:0000256" key="3">
    <source>
        <dbReference type="ARBA" id="ARBA00004245"/>
    </source>
</evidence>
<evidence type="ECO:0000256" key="5">
    <source>
        <dbReference type="ARBA" id="ARBA00022490"/>
    </source>
</evidence>
<evidence type="ECO:0000256" key="11">
    <source>
        <dbReference type="ARBA" id="ARBA00037938"/>
    </source>
</evidence>
<dbReference type="Proteomes" id="UP000812440">
    <property type="component" value="Unassembled WGS sequence"/>
</dbReference>
<keyword evidence="7" id="KW-0472">Membrane</keyword>
<dbReference type="EMBL" id="JAACNH010000795">
    <property type="protein sequence ID" value="KAG8430604.1"/>
    <property type="molecule type" value="Genomic_DNA"/>
</dbReference>
<dbReference type="GO" id="GO:0005886">
    <property type="term" value="C:plasma membrane"/>
    <property type="evidence" value="ECO:0007669"/>
    <property type="project" value="UniProtKB-SubCell"/>
</dbReference>
<keyword evidence="4" id="KW-1003">Cell membrane</keyword>
<evidence type="ECO:0000313" key="15">
    <source>
        <dbReference type="Proteomes" id="UP000812440"/>
    </source>
</evidence>
<proteinExistence type="inferred from homology"/>
<keyword evidence="9" id="KW-0539">Nucleus</keyword>
<sequence>MFTDSLVTLSESGEELGFFTIRIQPGYYELDEHEEEKCFLVHASSQGAIDGVPCGTSLTAHISHKLETLEQYLHEYNKFKGYSLDKKTHMTRQGDNLVINRVITKGEKLCHETSSHSLNSLTGFISEAANFLVLRLLSRRKIVEPLAFLTFDEETNLCISTYANLGSRSQVIGKETVPVFGIEREICSADVPSTWQCFFLDDGHLSSRVQVGSPVTIKLTQMPILSEPDEKDPKPVFEKKPLDWKEDLQLQSEFMDRKEELISEHETYLRHHPEIKLLLADFMQFLLLRKPSDTIEFAAEYFKSFSASQESDEPFMSSQR</sequence>
<evidence type="ECO:0000256" key="8">
    <source>
        <dbReference type="ARBA" id="ARBA00023212"/>
    </source>
</evidence>
<dbReference type="PANTHER" id="PTHR15505:SF3">
    <property type="entry name" value="CILIOGENESIS-ASSOCIATED TTC17-INTERACTING PROTEIN"/>
    <property type="match status" value="1"/>
</dbReference>
<dbReference type="GO" id="GO:0005634">
    <property type="term" value="C:nucleus"/>
    <property type="evidence" value="ECO:0007669"/>
    <property type="project" value="UniProtKB-SubCell"/>
</dbReference>
<keyword evidence="8" id="KW-0206">Cytoskeleton</keyword>
<dbReference type="PANTHER" id="PTHR15505">
    <property type="entry name" value="RIIA DOMAIN-CONTAINING PROTEIN 1"/>
    <property type="match status" value="1"/>
</dbReference>
<dbReference type="InterPro" id="IPR047501">
    <property type="entry name" value="DD_CATIP"/>
</dbReference>
<evidence type="ECO:0000256" key="12">
    <source>
        <dbReference type="ARBA" id="ARBA00039249"/>
    </source>
</evidence>
<dbReference type="GO" id="GO:0030041">
    <property type="term" value="P:actin filament polymerization"/>
    <property type="evidence" value="ECO:0007669"/>
    <property type="project" value="TreeGrafter"/>
</dbReference>
<dbReference type="GO" id="GO:0044782">
    <property type="term" value="P:cilium organization"/>
    <property type="evidence" value="ECO:0007669"/>
    <property type="project" value="TreeGrafter"/>
</dbReference>
<name>A0A8T2IHG9_9PIPI</name>
<evidence type="ECO:0000256" key="9">
    <source>
        <dbReference type="ARBA" id="ARBA00023242"/>
    </source>
</evidence>
<dbReference type="GO" id="GO:0005856">
    <property type="term" value="C:cytoskeleton"/>
    <property type="evidence" value="ECO:0007669"/>
    <property type="project" value="UniProtKB-SubCell"/>
</dbReference>
<dbReference type="Gene3D" id="1.20.890.10">
    <property type="entry name" value="cAMP-dependent protein kinase regulatory subunit, dimerization-anchoring domain"/>
    <property type="match status" value="1"/>
</dbReference>
<dbReference type="SUPFAM" id="SSF47391">
    <property type="entry name" value="Dimerization-anchoring domain of cAMP-dependent PK regulatory subunit"/>
    <property type="match status" value="1"/>
</dbReference>